<dbReference type="InterPro" id="IPR036047">
    <property type="entry name" value="F-box-like_dom_sf"/>
</dbReference>
<dbReference type="CDD" id="cd22157">
    <property type="entry name" value="F-box_AtFBW1-like"/>
    <property type="match status" value="1"/>
</dbReference>
<evidence type="ECO:0000313" key="3">
    <source>
        <dbReference type="Proteomes" id="UP001237642"/>
    </source>
</evidence>
<organism evidence="2 3">
    <name type="scientific">Heracleum sosnowskyi</name>
    <dbReference type="NCBI Taxonomy" id="360622"/>
    <lineage>
        <taxon>Eukaryota</taxon>
        <taxon>Viridiplantae</taxon>
        <taxon>Streptophyta</taxon>
        <taxon>Embryophyta</taxon>
        <taxon>Tracheophyta</taxon>
        <taxon>Spermatophyta</taxon>
        <taxon>Magnoliopsida</taxon>
        <taxon>eudicotyledons</taxon>
        <taxon>Gunneridae</taxon>
        <taxon>Pentapetalae</taxon>
        <taxon>asterids</taxon>
        <taxon>campanulids</taxon>
        <taxon>Apiales</taxon>
        <taxon>Apiaceae</taxon>
        <taxon>Apioideae</taxon>
        <taxon>apioid superclade</taxon>
        <taxon>Tordylieae</taxon>
        <taxon>Tordyliinae</taxon>
        <taxon>Heracleum</taxon>
    </lineage>
</organism>
<dbReference type="SMART" id="SM00256">
    <property type="entry name" value="FBOX"/>
    <property type="match status" value="1"/>
</dbReference>
<dbReference type="Gene3D" id="1.20.1280.50">
    <property type="match status" value="1"/>
</dbReference>
<dbReference type="PANTHER" id="PTHR31672">
    <property type="entry name" value="BNACNNG10540D PROTEIN"/>
    <property type="match status" value="1"/>
</dbReference>
<dbReference type="PROSITE" id="PS50181">
    <property type="entry name" value="FBOX"/>
    <property type="match status" value="1"/>
</dbReference>
<protein>
    <recommendedName>
        <fullName evidence="1">F-box domain-containing protein</fullName>
    </recommendedName>
</protein>
<dbReference type="Pfam" id="PF00646">
    <property type="entry name" value="F-box"/>
    <property type="match status" value="1"/>
</dbReference>
<dbReference type="InterPro" id="IPR001810">
    <property type="entry name" value="F-box_dom"/>
</dbReference>
<dbReference type="SUPFAM" id="SSF81383">
    <property type="entry name" value="F-box domain"/>
    <property type="match status" value="1"/>
</dbReference>
<keyword evidence="3" id="KW-1185">Reference proteome</keyword>
<comment type="caution">
    <text evidence="2">The sequence shown here is derived from an EMBL/GenBank/DDBJ whole genome shotgun (WGS) entry which is preliminary data.</text>
</comment>
<dbReference type="Pfam" id="PF08268">
    <property type="entry name" value="FBA_3"/>
    <property type="match status" value="1"/>
</dbReference>
<dbReference type="InterPro" id="IPR013187">
    <property type="entry name" value="F-box-assoc_dom_typ3"/>
</dbReference>
<gene>
    <name evidence="2" type="ORF">POM88_029154</name>
</gene>
<accession>A0AAD8MH00</accession>
<dbReference type="NCBIfam" id="TIGR01640">
    <property type="entry name" value="F_box_assoc_1"/>
    <property type="match status" value="1"/>
</dbReference>
<evidence type="ECO:0000259" key="1">
    <source>
        <dbReference type="PROSITE" id="PS50181"/>
    </source>
</evidence>
<dbReference type="EMBL" id="JAUIZM010000007">
    <property type="protein sequence ID" value="KAK1372961.1"/>
    <property type="molecule type" value="Genomic_DNA"/>
</dbReference>
<dbReference type="InterPro" id="IPR017451">
    <property type="entry name" value="F-box-assoc_interact_dom"/>
</dbReference>
<proteinExistence type="predicted"/>
<name>A0AAD8MH00_9APIA</name>
<reference evidence="2" key="1">
    <citation type="submission" date="2023-02" db="EMBL/GenBank/DDBJ databases">
        <title>Genome of toxic invasive species Heracleum sosnowskyi carries increased number of genes despite the absence of recent whole-genome duplications.</title>
        <authorList>
            <person name="Schelkunov M."/>
            <person name="Shtratnikova V."/>
            <person name="Makarenko M."/>
            <person name="Klepikova A."/>
            <person name="Omelchenko D."/>
            <person name="Novikova G."/>
            <person name="Obukhova E."/>
            <person name="Bogdanov V."/>
            <person name="Penin A."/>
            <person name="Logacheva M."/>
        </authorList>
    </citation>
    <scope>NUCLEOTIDE SEQUENCE</scope>
    <source>
        <strain evidence="2">Hsosn_3</strain>
        <tissue evidence="2">Leaf</tissue>
    </source>
</reference>
<feature type="domain" description="F-box" evidence="1">
    <location>
        <begin position="2"/>
        <end position="53"/>
    </location>
</feature>
<sequence length="367" mass="41674">MARVKFHLPEELVMEILYWLPVLSLLQFKSVCKLWKSIITDPTFIKTHSYRSQIMANEKASLLLLTNCQFSRRHRSSPDFNYYLVEPNGCIVIGLCDGIICLTDDKFFHLFNPATKQGKRLPIFPKSTEKAMRGAYPSVTQAFGFDAISGDYKILKFICPTVPTNVVPVVQLYSTKPGTWKEIYVHDASVSEVLRYLHLQLGPTVLIKGALYMGHRRQLLSFDVHSEMFSVVEFPSSMLRYSAVLDFEGSVAVISKSVGEGSGISLWTLDDTRGEVSWTKKFVVRNDLGWVHSYLGGGLLYARMPWARDRSGRNSVTIVHACTKKKAKLPVRKLSAVLKYRETLVSIEGFKPARKMFPWFNPGFKQV</sequence>
<dbReference type="AlphaFoldDB" id="A0AAD8MH00"/>
<evidence type="ECO:0000313" key="2">
    <source>
        <dbReference type="EMBL" id="KAK1372961.1"/>
    </source>
</evidence>
<reference evidence="2" key="2">
    <citation type="submission" date="2023-05" db="EMBL/GenBank/DDBJ databases">
        <authorList>
            <person name="Schelkunov M.I."/>
        </authorList>
    </citation>
    <scope>NUCLEOTIDE SEQUENCE</scope>
    <source>
        <strain evidence="2">Hsosn_3</strain>
        <tissue evidence="2">Leaf</tissue>
    </source>
</reference>
<dbReference type="PANTHER" id="PTHR31672:SF13">
    <property type="entry name" value="F-BOX PROTEIN CPR30-LIKE"/>
    <property type="match status" value="1"/>
</dbReference>
<dbReference type="InterPro" id="IPR050796">
    <property type="entry name" value="SCF_F-box_component"/>
</dbReference>
<dbReference type="Proteomes" id="UP001237642">
    <property type="component" value="Unassembled WGS sequence"/>
</dbReference>